<dbReference type="WBParaSite" id="ECPE_0000885401-mRNA-1">
    <property type="protein sequence ID" value="ECPE_0000885401-mRNA-1"/>
    <property type="gene ID" value="ECPE_0000885401"/>
</dbReference>
<dbReference type="EMBL" id="UZAN01046522">
    <property type="protein sequence ID" value="VDP84260.1"/>
    <property type="molecule type" value="Genomic_DNA"/>
</dbReference>
<dbReference type="Proteomes" id="UP000272942">
    <property type="component" value="Unassembled WGS sequence"/>
</dbReference>
<name>A0A183APE3_9TREM</name>
<protein>
    <submittedName>
        <fullName evidence="3">Nesprin-1</fullName>
    </submittedName>
</protein>
<organism evidence="3">
    <name type="scientific">Echinostoma caproni</name>
    <dbReference type="NCBI Taxonomy" id="27848"/>
    <lineage>
        <taxon>Eukaryota</taxon>
        <taxon>Metazoa</taxon>
        <taxon>Spiralia</taxon>
        <taxon>Lophotrochozoa</taxon>
        <taxon>Platyhelminthes</taxon>
        <taxon>Trematoda</taxon>
        <taxon>Digenea</taxon>
        <taxon>Plagiorchiida</taxon>
        <taxon>Echinostomata</taxon>
        <taxon>Echinostomatoidea</taxon>
        <taxon>Echinostomatidae</taxon>
        <taxon>Echinostoma</taxon>
    </lineage>
</organism>
<reference evidence="1 2" key="2">
    <citation type="submission" date="2018-11" db="EMBL/GenBank/DDBJ databases">
        <authorList>
            <consortium name="Pathogen Informatics"/>
        </authorList>
    </citation>
    <scope>NUCLEOTIDE SEQUENCE [LARGE SCALE GENOMIC DNA]</scope>
    <source>
        <strain evidence="1 2">Egypt</strain>
    </source>
</reference>
<keyword evidence="2" id="KW-1185">Reference proteome</keyword>
<gene>
    <name evidence="1" type="ORF">ECPE_LOCUS8828</name>
</gene>
<reference evidence="3" key="1">
    <citation type="submission" date="2016-06" db="UniProtKB">
        <authorList>
            <consortium name="WormBaseParasite"/>
        </authorList>
    </citation>
    <scope>IDENTIFICATION</scope>
</reference>
<evidence type="ECO:0000313" key="1">
    <source>
        <dbReference type="EMBL" id="VDP84260.1"/>
    </source>
</evidence>
<proteinExistence type="predicted"/>
<evidence type="ECO:0000313" key="2">
    <source>
        <dbReference type="Proteomes" id="UP000272942"/>
    </source>
</evidence>
<accession>A0A183APE3</accession>
<evidence type="ECO:0000313" key="3">
    <source>
        <dbReference type="WBParaSite" id="ECPE_0000885401-mRNA-1"/>
    </source>
</evidence>
<dbReference type="AlphaFoldDB" id="A0A183APE3"/>
<sequence length="83" mass="9745">MDKTVLAEKILGCKSQPVDEENTKLKIYFEAKSVNAQTQCQRDKLKSLMDDWKKVLAAHFTVDPDQIDFKREFHRQFVSLRNT</sequence>